<sequence length="259" mass="29102">MIEKDASNSALAERALQKIIADADVRIANSADTLPFGKLHELLLVSGPVPTTFQNTTDCSQSFFVKTVDGKSTVFPFNLDASIAEIKIEMSGRTHIPTSHIVLIHAGKVLEDSNFLKCYSIHPDSTLHMLMRLPGGSLFTLCSDQMAPKWDFDFTHLVHEEQFERGNQPYYRPYGWKRLALDVLDRYPPSNAWLGKPGRHRTHSHPDEWPVSYHGTARNSGISIASEGFDLTKHKRFQYGYGIYSSPKIEVAAKYATSF</sequence>
<dbReference type="SUPFAM" id="SSF56399">
    <property type="entry name" value="ADP-ribosylation"/>
    <property type="match status" value="1"/>
</dbReference>
<proteinExistence type="predicted"/>
<dbReference type="PANTHER" id="PTHR36649:SF28">
    <property type="entry name" value="UBIQUITIN-LIKE DOMAIN-CONTAINING PROTEIN"/>
    <property type="match status" value="1"/>
</dbReference>
<evidence type="ECO:0000313" key="3">
    <source>
        <dbReference type="Proteomes" id="UP001212841"/>
    </source>
</evidence>
<gene>
    <name evidence="2" type="ORF">HK097_001474</name>
</gene>
<dbReference type="InterPro" id="IPR029071">
    <property type="entry name" value="Ubiquitin-like_domsf"/>
</dbReference>
<dbReference type="SMART" id="SM00213">
    <property type="entry name" value="UBQ"/>
    <property type="match status" value="1"/>
</dbReference>
<dbReference type="Gene3D" id="3.10.20.90">
    <property type="entry name" value="Phosphatidylinositol 3-kinase Catalytic Subunit, Chain A, domain 1"/>
    <property type="match status" value="1"/>
</dbReference>
<dbReference type="InterPro" id="IPR000626">
    <property type="entry name" value="Ubiquitin-like_dom"/>
</dbReference>
<name>A0AAD5S6P2_9FUNG</name>
<dbReference type="PROSITE" id="PS50053">
    <property type="entry name" value="UBIQUITIN_2"/>
    <property type="match status" value="1"/>
</dbReference>
<dbReference type="PANTHER" id="PTHR36649">
    <property type="entry name" value="UBIQUITIN-LIKE DOMAIN-CONTAINING PROTEIN"/>
    <property type="match status" value="1"/>
</dbReference>
<keyword evidence="3" id="KW-1185">Reference proteome</keyword>
<dbReference type="AlphaFoldDB" id="A0AAD5S6P2"/>
<dbReference type="Pfam" id="PF00240">
    <property type="entry name" value="ubiquitin"/>
    <property type="match status" value="1"/>
</dbReference>
<comment type="caution">
    <text evidence="2">The sequence shown here is derived from an EMBL/GenBank/DDBJ whole genome shotgun (WGS) entry which is preliminary data.</text>
</comment>
<dbReference type="Gene3D" id="3.90.175.10">
    <property type="entry name" value="Diphtheria Toxin, domain 1"/>
    <property type="match status" value="1"/>
</dbReference>
<dbReference type="Proteomes" id="UP001212841">
    <property type="component" value="Unassembled WGS sequence"/>
</dbReference>
<reference evidence="2" key="1">
    <citation type="submission" date="2020-05" db="EMBL/GenBank/DDBJ databases">
        <title>Phylogenomic resolution of chytrid fungi.</title>
        <authorList>
            <person name="Stajich J.E."/>
            <person name="Amses K."/>
            <person name="Simmons R."/>
            <person name="Seto K."/>
            <person name="Myers J."/>
            <person name="Bonds A."/>
            <person name="Quandt C.A."/>
            <person name="Barry K."/>
            <person name="Liu P."/>
            <person name="Grigoriev I."/>
            <person name="Longcore J.E."/>
            <person name="James T.Y."/>
        </authorList>
    </citation>
    <scope>NUCLEOTIDE SEQUENCE</scope>
    <source>
        <strain evidence="2">JEL0318</strain>
    </source>
</reference>
<dbReference type="SUPFAM" id="SSF54236">
    <property type="entry name" value="Ubiquitin-like"/>
    <property type="match status" value="1"/>
</dbReference>
<feature type="domain" description="Ubiquitin-like" evidence="1">
    <location>
        <begin position="61"/>
        <end position="136"/>
    </location>
</feature>
<evidence type="ECO:0000313" key="2">
    <source>
        <dbReference type="EMBL" id="KAJ3044434.1"/>
    </source>
</evidence>
<accession>A0AAD5S6P2</accession>
<dbReference type="EMBL" id="JADGJD010001295">
    <property type="protein sequence ID" value="KAJ3044434.1"/>
    <property type="molecule type" value="Genomic_DNA"/>
</dbReference>
<organism evidence="2 3">
    <name type="scientific">Rhizophlyctis rosea</name>
    <dbReference type="NCBI Taxonomy" id="64517"/>
    <lineage>
        <taxon>Eukaryota</taxon>
        <taxon>Fungi</taxon>
        <taxon>Fungi incertae sedis</taxon>
        <taxon>Chytridiomycota</taxon>
        <taxon>Chytridiomycota incertae sedis</taxon>
        <taxon>Chytridiomycetes</taxon>
        <taxon>Rhizophlyctidales</taxon>
        <taxon>Rhizophlyctidaceae</taxon>
        <taxon>Rhizophlyctis</taxon>
    </lineage>
</organism>
<dbReference type="CDD" id="cd17039">
    <property type="entry name" value="Ubl_ubiquitin_like"/>
    <property type="match status" value="1"/>
</dbReference>
<evidence type="ECO:0000259" key="1">
    <source>
        <dbReference type="PROSITE" id="PS50053"/>
    </source>
</evidence>
<protein>
    <recommendedName>
        <fullName evidence="1">Ubiquitin-like domain-containing protein</fullName>
    </recommendedName>
</protein>